<proteinExistence type="predicted"/>
<dbReference type="AlphaFoldDB" id="A0ABD0MHE4"/>
<evidence type="ECO:0000313" key="1">
    <source>
        <dbReference type="EMBL" id="KAL0148329.1"/>
    </source>
</evidence>
<dbReference type="Proteomes" id="UP001529510">
    <property type="component" value="Unassembled WGS sequence"/>
</dbReference>
<gene>
    <name evidence="1" type="ORF">M9458_056391</name>
</gene>
<evidence type="ECO:0000313" key="2">
    <source>
        <dbReference type="Proteomes" id="UP001529510"/>
    </source>
</evidence>
<sequence>MKTRQQYSVACMGKDRGFYSAADWSRVLTQSARWILGDVVRGVVQQSVYSDR</sequence>
<name>A0ABD0MHE4_CIRMR</name>
<accession>A0ABD0MHE4</accession>
<feature type="non-terminal residue" evidence="1">
    <location>
        <position position="52"/>
    </location>
</feature>
<protein>
    <submittedName>
        <fullName evidence="1">Uncharacterized protein</fullName>
    </submittedName>
</protein>
<reference evidence="1 2" key="1">
    <citation type="submission" date="2024-05" db="EMBL/GenBank/DDBJ databases">
        <title>Genome sequencing and assembly of Indian major carp, Cirrhinus mrigala (Hamilton, 1822).</title>
        <authorList>
            <person name="Mohindra V."/>
            <person name="Chowdhury L.M."/>
            <person name="Lal K."/>
            <person name="Jena J.K."/>
        </authorList>
    </citation>
    <scope>NUCLEOTIDE SEQUENCE [LARGE SCALE GENOMIC DNA]</scope>
    <source>
        <strain evidence="1">CM1030</strain>
        <tissue evidence="1">Blood</tissue>
    </source>
</reference>
<comment type="caution">
    <text evidence="1">The sequence shown here is derived from an EMBL/GenBank/DDBJ whole genome shotgun (WGS) entry which is preliminary data.</text>
</comment>
<organism evidence="1 2">
    <name type="scientific">Cirrhinus mrigala</name>
    <name type="common">Mrigala</name>
    <dbReference type="NCBI Taxonomy" id="683832"/>
    <lineage>
        <taxon>Eukaryota</taxon>
        <taxon>Metazoa</taxon>
        <taxon>Chordata</taxon>
        <taxon>Craniata</taxon>
        <taxon>Vertebrata</taxon>
        <taxon>Euteleostomi</taxon>
        <taxon>Actinopterygii</taxon>
        <taxon>Neopterygii</taxon>
        <taxon>Teleostei</taxon>
        <taxon>Ostariophysi</taxon>
        <taxon>Cypriniformes</taxon>
        <taxon>Cyprinidae</taxon>
        <taxon>Labeoninae</taxon>
        <taxon>Labeonini</taxon>
        <taxon>Cirrhinus</taxon>
    </lineage>
</organism>
<dbReference type="EMBL" id="JAMKFB020000707">
    <property type="protein sequence ID" value="KAL0148329.1"/>
    <property type="molecule type" value="Genomic_DNA"/>
</dbReference>
<keyword evidence="2" id="KW-1185">Reference proteome</keyword>